<dbReference type="InterPro" id="IPR006847">
    <property type="entry name" value="IF2_N"/>
</dbReference>
<evidence type="ECO:0000313" key="11">
    <source>
        <dbReference type="EMBL" id="AKQ04810.1"/>
    </source>
</evidence>
<dbReference type="FunFam" id="3.40.50.10050:FF:000001">
    <property type="entry name" value="Translation initiation factor IF-2"/>
    <property type="match status" value="1"/>
</dbReference>
<keyword evidence="4 7" id="KW-0547">Nucleotide-binding</keyword>
<feature type="compositionally biased region" description="Basic and acidic residues" evidence="9">
    <location>
        <begin position="98"/>
        <end position="113"/>
    </location>
</feature>
<dbReference type="CDD" id="cd03702">
    <property type="entry name" value="IF2_mtIF2_II"/>
    <property type="match status" value="1"/>
</dbReference>
<dbReference type="SUPFAM" id="SSF52156">
    <property type="entry name" value="Initiation factor IF2/eIF5b, domain 3"/>
    <property type="match status" value="1"/>
</dbReference>
<dbReference type="InterPro" id="IPR015760">
    <property type="entry name" value="TIF_IF2"/>
</dbReference>
<evidence type="ECO:0000256" key="5">
    <source>
        <dbReference type="ARBA" id="ARBA00022917"/>
    </source>
</evidence>
<dbReference type="GO" id="GO:0003743">
    <property type="term" value="F:translation initiation factor activity"/>
    <property type="evidence" value="ECO:0007669"/>
    <property type="project" value="UniProtKB-UniRule"/>
</dbReference>
<dbReference type="InterPro" id="IPR000795">
    <property type="entry name" value="T_Tr_GTP-bd_dom"/>
</dbReference>
<gene>
    <name evidence="7 11" type="primary">infB</name>
</gene>
<dbReference type="InterPro" id="IPR027417">
    <property type="entry name" value="P-loop_NTPase"/>
</dbReference>
<dbReference type="InterPro" id="IPR053905">
    <property type="entry name" value="EF-G-like_DII"/>
</dbReference>
<dbReference type="GO" id="GO:0005525">
    <property type="term" value="F:GTP binding"/>
    <property type="evidence" value="ECO:0007669"/>
    <property type="project" value="UniProtKB-KW"/>
</dbReference>
<feature type="binding site" evidence="7">
    <location>
        <begin position="371"/>
        <end position="375"/>
    </location>
    <ligand>
        <name>GTP</name>
        <dbReference type="ChEBI" id="CHEBI:37565"/>
    </ligand>
</feature>
<dbReference type="Pfam" id="PF22042">
    <property type="entry name" value="EF-G_D2"/>
    <property type="match status" value="1"/>
</dbReference>
<evidence type="ECO:0000259" key="10">
    <source>
        <dbReference type="PROSITE" id="PS51722"/>
    </source>
</evidence>
<evidence type="ECO:0000256" key="4">
    <source>
        <dbReference type="ARBA" id="ARBA00022741"/>
    </source>
</evidence>
<dbReference type="InterPro" id="IPR023115">
    <property type="entry name" value="TIF_IF2_dom3"/>
</dbReference>
<feature type="compositionally biased region" description="Basic and acidic residues" evidence="9">
    <location>
        <begin position="51"/>
        <end position="70"/>
    </location>
</feature>
<dbReference type="GO" id="GO:0003924">
    <property type="term" value="F:GTPase activity"/>
    <property type="evidence" value="ECO:0007669"/>
    <property type="project" value="UniProtKB-UniRule"/>
</dbReference>
<dbReference type="InterPro" id="IPR005225">
    <property type="entry name" value="Small_GTP-bd"/>
</dbReference>
<feature type="binding site" evidence="7">
    <location>
        <begin position="317"/>
        <end position="324"/>
    </location>
    <ligand>
        <name>GTP</name>
        <dbReference type="ChEBI" id="CHEBI:37565"/>
    </ligand>
</feature>
<dbReference type="Gene3D" id="3.40.50.300">
    <property type="entry name" value="P-loop containing nucleotide triphosphate hydrolases"/>
    <property type="match status" value="1"/>
</dbReference>
<dbReference type="FunFam" id="3.40.50.300:FF:000019">
    <property type="entry name" value="Translation initiation factor IF-2"/>
    <property type="match status" value="1"/>
</dbReference>
<evidence type="ECO:0000256" key="3">
    <source>
        <dbReference type="ARBA" id="ARBA00022540"/>
    </source>
</evidence>
<comment type="function">
    <text evidence="7 8">One of the essential components for the initiation of protein synthesis. Protects formylmethionyl-tRNA from spontaneous hydrolysis and promotes its binding to the 30S ribosomal subunits. Also involved in the hydrolysis of GTP during the formation of the 70S ribosomal complex.</text>
</comment>
<evidence type="ECO:0000256" key="8">
    <source>
        <dbReference type="RuleBase" id="RU000644"/>
    </source>
</evidence>
<keyword evidence="7" id="KW-0963">Cytoplasm</keyword>
<dbReference type="GO" id="GO:0005829">
    <property type="term" value="C:cytosol"/>
    <property type="evidence" value="ECO:0007669"/>
    <property type="project" value="TreeGrafter"/>
</dbReference>
<evidence type="ECO:0000256" key="1">
    <source>
        <dbReference type="ARBA" id="ARBA00007733"/>
    </source>
</evidence>
<dbReference type="EMBL" id="KT007049">
    <property type="protein sequence ID" value="AKQ04810.1"/>
    <property type="molecule type" value="Genomic_DNA"/>
</dbReference>
<proteinExistence type="inferred from homology"/>
<sequence>MGKMRVYDLAKELGLTSKETVERLAKAGFVVKSPSSSVEAGKARAALVKGEPLKEPKEKDKVKGDKRPAKAEAAAKATPAPEPKPAPKPAPAPTKPAPEVRPKAKAVPVEEKPRKKPVAPPPPGEEKAAVPVKSEPAPPPRREVAAPPPKREAPPIAPRPTERPRVEAVRPAPPVAAKPAPAKPSPAAQKPPTVERPAPVTAKPVVAPPEAPPKRPEPQEAVTPAVPKVVKIPETITVKELSERLAVSPSEIIKKLMKMGIMATVNQNLNPELVKQFANKLGFDVEITPVEEADEVLAEVEDPTQLRPRSPVVTVMGHVDHGKTSLLDAIRQTDVTAEEVGGITQHIGAYEVELPPDPGTKFPGGRVVFLDTPGHEAFTAMRARGAHVTDVVVLVVAADDGVMPQTIEAVNHAKAANVPILVAVNKIDKPGADPNRVKHQLAEYGLIPEEWGGQTIFAEVSAKKRIGIPHLLEMALLQAEIMELKVNPFKPAKGVVIEAKVDRGRGPVATVLIQQGTLRVGDVFVVGSMYGRVRALINDKGRKVAEAGPSTPVEVLGLSGVPAPGDTLVAVPDERKARQIALVRRQQQRDDTFAAHRRLTLEDLHQRIKAGEVKELRIVLKGDVQGSIEPLKESLERLSTPEVQLRVIHSGVGGVSESDVMLASASNAIILGFTVRPDPKAQRLAELMRVEMRMHSVIYDAVGEIKEAMEGMLEPQYAERIMGRAEVRATFGVPRLGTVAGCYVSEGKVLRDALMRLVRDGRVIHPGKIASLRRFKEDVREVQSGYECGIGLLNFSDIKVGDLIEVYELVTVAPKLQSTHSAG</sequence>
<dbReference type="SUPFAM" id="SSF50447">
    <property type="entry name" value="Translation proteins"/>
    <property type="match status" value="2"/>
</dbReference>
<dbReference type="Pfam" id="PF11987">
    <property type="entry name" value="IF-2"/>
    <property type="match status" value="1"/>
</dbReference>
<dbReference type="SUPFAM" id="SSF52540">
    <property type="entry name" value="P-loop containing nucleoside triphosphate hydrolases"/>
    <property type="match status" value="1"/>
</dbReference>
<dbReference type="PANTHER" id="PTHR43381">
    <property type="entry name" value="TRANSLATION INITIATION FACTOR IF-2-RELATED"/>
    <property type="match status" value="1"/>
</dbReference>
<feature type="compositionally biased region" description="Low complexity" evidence="9">
    <location>
        <begin position="185"/>
        <end position="205"/>
    </location>
</feature>
<dbReference type="Gene3D" id="3.40.50.10050">
    <property type="entry name" value="Translation initiation factor IF- 2, domain 3"/>
    <property type="match status" value="1"/>
</dbReference>
<dbReference type="NCBIfam" id="TIGR00231">
    <property type="entry name" value="small_GTP"/>
    <property type="match status" value="1"/>
</dbReference>
<keyword evidence="5 7" id="KW-0648">Protein biosynthesis</keyword>
<dbReference type="NCBIfam" id="TIGR00487">
    <property type="entry name" value="IF-2"/>
    <property type="match status" value="1"/>
</dbReference>
<evidence type="ECO:0000256" key="6">
    <source>
        <dbReference type="ARBA" id="ARBA00023134"/>
    </source>
</evidence>
<keyword evidence="3 7" id="KW-0396">Initiation factor</keyword>
<evidence type="ECO:0000256" key="9">
    <source>
        <dbReference type="SAM" id="MobiDB-lite"/>
    </source>
</evidence>
<feature type="compositionally biased region" description="Pro residues" evidence="9">
    <location>
        <begin position="171"/>
        <end position="184"/>
    </location>
</feature>
<dbReference type="FunFam" id="2.40.30.10:FF:000007">
    <property type="entry name" value="Translation initiation factor IF-2"/>
    <property type="match status" value="1"/>
</dbReference>
<accession>A0A0H4TD32</accession>
<dbReference type="FunFam" id="2.40.30.10:FF:000008">
    <property type="entry name" value="Translation initiation factor IF-2"/>
    <property type="match status" value="1"/>
</dbReference>
<dbReference type="InterPro" id="IPR000178">
    <property type="entry name" value="TF_IF2_bacterial-like"/>
</dbReference>
<organism evidence="11">
    <name type="scientific">uncultured bacterium Rifle_16ft_4_minimus_752</name>
    <dbReference type="NCBI Taxonomy" id="1665163"/>
    <lineage>
        <taxon>Bacteria</taxon>
        <taxon>environmental samples</taxon>
    </lineage>
</organism>
<comment type="subcellular location">
    <subcellularLocation>
        <location evidence="7">Cytoplasm</location>
    </subcellularLocation>
</comment>
<dbReference type="PRINTS" id="PR00315">
    <property type="entry name" value="ELONGATNFCT"/>
</dbReference>
<feature type="compositionally biased region" description="Pro residues" evidence="9">
    <location>
        <begin position="80"/>
        <end position="96"/>
    </location>
</feature>
<reference evidence="11" key="1">
    <citation type="journal article" date="2015" name="ISME J.">
        <title>Aquifer environment selects for microbial species cohorts in sediment and groundwater.</title>
        <authorList>
            <person name="Hug L.A."/>
            <person name="Thomas B.C."/>
            <person name="Brown C.T."/>
            <person name="Frischkorn K.R."/>
            <person name="Williams K.H."/>
            <person name="Tringe S.G."/>
            <person name="Banfield J.F."/>
        </authorList>
    </citation>
    <scope>NUCLEOTIDE SEQUENCE</scope>
</reference>
<feature type="compositionally biased region" description="Basic and acidic residues" evidence="9">
    <location>
        <begin position="140"/>
        <end position="153"/>
    </location>
</feature>
<protein>
    <recommendedName>
        <fullName evidence="2 7">Translation initiation factor IF-2</fullName>
    </recommendedName>
</protein>
<dbReference type="CDD" id="cd01887">
    <property type="entry name" value="IF2_eIF5B"/>
    <property type="match status" value="1"/>
</dbReference>
<dbReference type="PANTHER" id="PTHR43381:SF5">
    <property type="entry name" value="TR-TYPE G DOMAIN-CONTAINING PROTEIN"/>
    <property type="match status" value="1"/>
</dbReference>
<feature type="binding site" evidence="7">
    <location>
        <begin position="425"/>
        <end position="428"/>
    </location>
    <ligand>
        <name>GTP</name>
        <dbReference type="ChEBI" id="CHEBI:37565"/>
    </ligand>
</feature>
<dbReference type="CDD" id="cd03692">
    <property type="entry name" value="mtIF2_IVc"/>
    <property type="match status" value="1"/>
</dbReference>
<keyword evidence="6 7" id="KW-0342">GTP-binding</keyword>
<feature type="domain" description="Tr-type G" evidence="10">
    <location>
        <begin position="308"/>
        <end position="485"/>
    </location>
</feature>
<dbReference type="Gene3D" id="2.40.30.10">
    <property type="entry name" value="Translation factors"/>
    <property type="match status" value="2"/>
</dbReference>
<dbReference type="AlphaFoldDB" id="A0A0H4TD32"/>
<dbReference type="Pfam" id="PF00009">
    <property type="entry name" value="GTP_EFTU"/>
    <property type="match status" value="1"/>
</dbReference>
<comment type="caution">
    <text evidence="7">Lacks conserved residue(s) required for the propagation of feature annotation.</text>
</comment>
<feature type="region of interest" description="Disordered" evidence="9">
    <location>
        <begin position="31"/>
        <end position="222"/>
    </location>
</feature>
<dbReference type="PROSITE" id="PS01176">
    <property type="entry name" value="IF2"/>
    <property type="match status" value="1"/>
</dbReference>
<dbReference type="InterPro" id="IPR044145">
    <property type="entry name" value="IF2_II"/>
</dbReference>
<dbReference type="InterPro" id="IPR009000">
    <property type="entry name" value="Transl_B-barrel_sf"/>
</dbReference>
<dbReference type="Gene3D" id="1.10.10.2480">
    <property type="match status" value="1"/>
</dbReference>
<evidence type="ECO:0000256" key="7">
    <source>
        <dbReference type="HAMAP-Rule" id="MF_00100"/>
    </source>
</evidence>
<dbReference type="HAMAP" id="MF_00100_B">
    <property type="entry name" value="IF_2_B"/>
    <property type="match status" value="1"/>
</dbReference>
<dbReference type="Pfam" id="PF04760">
    <property type="entry name" value="IF2_N"/>
    <property type="match status" value="2"/>
</dbReference>
<comment type="similarity">
    <text evidence="1 7 8">Belongs to the TRAFAC class translation factor GTPase superfamily. Classic translation factor GTPase family. IF-2 subfamily.</text>
</comment>
<name>A0A0H4TD32_9BACT</name>
<dbReference type="InterPro" id="IPR036925">
    <property type="entry name" value="TIF_IF2_dom3_sf"/>
</dbReference>
<evidence type="ECO:0000256" key="2">
    <source>
        <dbReference type="ARBA" id="ARBA00020675"/>
    </source>
</evidence>
<dbReference type="PROSITE" id="PS51722">
    <property type="entry name" value="G_TR_2"/>
    <property type="match status" value="1"/>
</dbReference>